<sequence length="298" mass="33061">MNLHPPVIPKQTQLSSSASTTNHLLSYSPSSYYSVSPPASSSSSSTSSSITKVPPQLSTIIQPISQPVTGISAQLEQTDSNVDTSSPFSKLEPEFLQFLDKGPSEHTSPRASGPKFGASETKESSPPRLSLKHMSTDLTTAVFSRLSYVLGENSEFLREEAVDTSHPITSEPQLPHSCGVIRVERDYSKGEGCQFSQEYPSELNDKITVETFRNTITQINGILRKAEYSWFRNSLDNIISCLSLYTYPLCFGSFYQKCMKELNQLIASENSELYLPAGLHIQDPRRTAFLFLEIEILE</sequence>
<evidence type="ECO:0000259" key="8">
    <source>
        <dbReference type="Pfam" id="PF10256"/>
    </source>
</evidence>
<keyword evidence="6" id="KW-0472">Membrane</keyword>
<evidence type="ECO:0000256" key="3">
    <source>
        <dbReference type="ARBA" id="ARBA00011396"/>
    </source>
</evidence>
<proteinExistence type="inferred from homology"/>
<dbReference type="InterPro" id="IPR051371">
    <property type="entry name" value="Ras_palmitoyltransferase"/>
</dbReference>
<evidence type="ECO:0000256" key="4">
    <source>
        <dbReference type="ARBA" id="ARBA00018463"/>
    </source>
</evidence>
<comment type="caution">
    <text evidence="9">The sequence shown here is derived from an EMBL/GenBank/DDBJ whole genome shotgun (WGS) entry which is preliminary data.</text>
</comment>
<feature type="compositionally biased region" description="Low complexity" evidence="7">
    <location>
        <begin position="26"/>
        <end position="49"/>
    </location>
</feature>
<feature type="compositionally biased region" description="Polar residues" evidence="7">
    <location>
        <begin position="10"/>
        <end position="25"/>
    </location>
</feature>
<comment type="subcellular location">
    <subcellularLocation>
        <location evidence="1">Endoplasmic reticulum membrane</location>
        <topology evidence="1">Peripheral membrane protein</topology>
    </subcellularLocation>
</comment>
<dbReference type="PANTHER" id="PTHR13254:SF0">
    <property type="entry name" value="GOLGIN SUBFAMILY A MEMBER 7_ERF4 DOMAIN-CONTAINING PROTEIN"/>
    <property type="match status" value="1"/>
</dbReference>
<comment type="similarity">
    <text evidence="2">Belongs to the ERF4 family.</text>
</comment>
<evidence type="ECO:0000256" key="2">
    <source>
        <dbReference type="ARBA" id="ARBA00007732"/>
    </source>
</evidence>
<protein>
    <recommendedName>
        <fullName evidence="4">Ras modification protein ERF4</fullName>
    </recommendedName>
</protein>
<name>A0ABR2WUW8_9FUNG</name>
<dbReference type="PANTHER" id="PTHR13254">
    <property type="entry name" value="GOLGI AUTOANTIGEN, GOLGIN SUBFAMILY A, 7"/>
    <property type="match status" value="1"/>
</dbReference>
<feature type="region of interest" description="Disordered" evidence="7">
    <location>
        <begin position="1"/>
        <end position="54"/>
    </location>
</feature>
<reference evidence="9 10" key="1">
    <citation type="submission" date="2023-04" db="EMBL/GenBank/DDBJ databases">
        <title>Genome of Basidiobolus ranarum AG-B5.</title>
        <authorList>
            <person name="Stajich J.E."/>
            <person name="Carter-House D."/>
            <person name="Gryganskyi A."/>
        </authorList>
    </citation>
    <scope>NUCLEOTIDE SEQUENCE [LARGE SCALE GENOMIC DNA]</scope>
    <source>
        <strain evidence="9 10">AG-B5</strain>
    </source>
</reference>
<evidence type="ECO:0000256" key="7">
    <source>
        <dbReference type="SAM" id="MobiDB-lite"/>
    </source>
</evidence>
<evidence type="ECO:0000256" key="1">
    <source>
        <dbReference type="ARBA" id="ARBA00004406"/>
    </source>
</evidence>
<feature type="region of interest" description="Disordered" evidence="7">
    <location>
        <begin position="100"/>
        <end position="130"/>
    </location>
</feature>
<dbReference type="Proteomes" id="UP001479436">
    <property type="component" value="Unassembled WGS sequence"/>
</dbReference>
<evidence type="ECO:0000256" key="6">
    <source>
        <dbReference type="ARBA" id="ARBA00023136"/>
    </source>
</evidence>
<feature type="domain" description="Golgin subfamily A member 7/ERF4" evidence="8">
    <location>
        <begin position="180"/>
        <end position="293"/>
    </location>
</feature>
<evidence type="ECO:0000256" key="5">
    <source>
        <dbReference type="ARBA" id="ARBA00022824"/>
    </source>
</evidence>
<evidence type="ECO:0000313" key="9">
    <source>
        <dbReference type="EMBL" id="KAK9765286.1"/>
    </source>
</evidence>
<keyword evidence="5" id="KW-0256">Endoplasmic reticulum</keyword>
<organism evidence="9 10">
    <name type="scientific">Basidiobolus ranarum</name>
    <dbReference type="NCBI Taxonomy" id="34480"/>
    <lineage>
        <taxon>Eukaryota</taxon>
        <taxon>Fungi</taxon>
        <taxon>Fungi incertae sedis</taxon>
        <taxon>Zoopagomycota</taxon>
        <taxon>Entomophthoromycotina</taxon>
        <taxon>Basidiobolomycetes</taxon>
        <taxon>Basidiobolales</taxon>
        <taxon>Basidiobolaceae</taxon>
        <taxon>Basidiobolus</taxon>
    </lineage>
</organism>
<dbReference type="EMBL" id="JASJQH010000290">
    <property type="protein sequence ID" value="KAK9765286.1"/>
    <property type="molecule type" value="Genomic_DNA"/>
</dbReference>
<keyword evidence="10" id="KW-1185">Reference proteome</keyword>
<dbReference type="Pfam" id="PF10256">
    <property type="entry name" value="Erf4"/>
    <property type="match status" value="1"/>
</dbReference>
<evidence type="ECO:0000313" key="10">
    <source>
        <dbReference type="Proteomes" id="UP001479436"/>
    </source>
</evidence>
<accession>A0ABR2WUW8</accession>
<gene>
    <name evidence="9" type="ORF">K7432_006515</name>
</gene>
<comment type="subunit">
    <text evidence="3">Interacts with ERF2.</text>
</comment>
<dbReference type="InterPro" id="IPR019383">
    <property type="entry name" value="Golgin_A_7/ERF4"/>
</dbReference>